<sequence length="64" mass="7243">MKNRFSLRAVFSDATHVNDCVKINHCIDDTKQYHAAAFAQTYCVCLEHEDELGSLTPTNKKVTI</sequence>
<accession>A0A2T7ASJ2</accession>
<evidence type="ECO:0000313" key="1">
    <source>
        <dbReference type="EMBL" id="KAB0873617.1"/>
    </source>
</evidence>
<comment type="caution">
    <text evidence="2">The sequence shown here is derived from an EMBL/GenBank/DDBJ whole genome shotgun (WGS) entry which is preliminary data.</text>
</comment>
<keyword evidence="4" id="KW-1185">Reference proteome</keyword>
<evidence type="ECO:0000313" key="4">
    <source>
        <dbReference type="Proteomes" id="UP000469927"/>
    </source>
</evidence>
<protein>
    <submittedName>
        <fullName evidence="2">Uncharacterized protein</fullName>
    </submittedName>
</protein>
<evidence type="ECO:0000313" key="3">
    <source>
        <dbReference type="Proteomes" id="UP000244378"/>
    </source>
</evidence>
<reference evidence="1 4" key="2">
    <citation type="submission" date="2019-08" db="EMBL/GenBank/DDBJ databases">
        <title>Prevalence, distribution, and phylogeny of type two toxin-antitoxin genes possessed by Cronobacter species where C. sakazakii homologs follow sequence type lineages.</title>
        <authorList>
            <person name="Finkelstein S."/>
            <person name="Negrete F."/>
            <person name="Jang H."/>
            <person name="Gopinath G.R."/>
            <person name="Tall B.D."/>
        </authorList>
    </citation>
    <scope>NUCLEOTIDE SEQUENCE [LARGE SCALE GENOMIC DNA]</scope>
    <source>
        <strain evidence="1 4">MOD1_GK1257</strain>
    </source>
</reference>
<gene>
    <name evidence="2" type="ORF">AUN14_11925</name>
    <name evidence="1" type="ORF">FZI19_18875</name>
</gene>
<dbReference type="AlphaFoldDB" id="A0A2T7ASJ2"/>
<dbReference type="Proteomes" id="UP000469927">
    <property type="component" value="Unassembled WGS sequence"/>
</dbReference>
<dbReference type="EMBL" id="MSAE01000022">
    <property type="protein sequence ID" value="PUX13880.1"/>
    <property type="molecule type" value="Genomic_DNA"/>
</dbReference>
<dbReference type="EMBL" id="WAGD01000071">
    <property type="protein sequence ID" value="KAB0873617.1"/>
    <property type="molecule type" value="Genomic_DNA"/>
</dbReference>
<name>A0A2T7ASJ2_9ENTR</name>
<evidence type="ECO:0000313" key="2">
    <source>
        <dbReference type="EMBL" id="PUX13880.1"/>
    </source>
</evidence>
<dbReference type="Proteomes" id="UP000244378">
    <property type="component" value="Unassembled WGS sequence"/>
</dbReference>
<proteinExistence type="predicted"/>
<reference evidence="2 3" key="1">
    <citation type="submission" date="2016-12" db="EMBL/GenBank/DDBJ databases">
        <title>Analysis of the Molecular Diversity Among Cronobacter Species Isolated from Filth Flies Using a Pan Genomic DNA Microarray.</title>
        <authorList>
            <person name="Pava-Ripoll M."/>
            <person name="Tall B."/>
            <person name="Farber J."/>
            <person name="Fanning S."/>
            <person name="Lehner A."/>
            <person name="Stephan R."/>
            <person name="Pagotto F."/>
            <person name="Iverson C."/>
            <person name="Ziobro G."/>
            <person name="Miller A."/>
            <person name="Pearson R."/>
            <person name="Yan Q."/>
            <person name="Kim M."/>
            <person name="Jeong S."/>
            <person name="Park J."/>
            <person name="Jun S."/>
            <person name="Choi H."/>
            <person name="Chung T."/>
            <person name="Yoo Y."/>
            <person name="Park E."/>
            <person name="Hwang S."/>
            <person name="Lee B."/>
            <person name="Sathyamoorthy V."/>
            <person name="Carter L."/>
            <person name="Mammel M."/>
            <person name="Jackson S."/>
            <person name="Kothary M."/>
            <person name="Patel I."/>
            <person name="Grim C."/>
            <person name="Gopinath G."/>
            <person name="Gangiredla J."/>
            <person name="Chase H."/>
        </authorList>
    </citation>
    <scope>NUCLEOTIDE SEQUENCE [LARGE SCALE GENOMIC DNA]</scope>
    <source>
        <strain evidence="2 3">MOD1-Md1s</strain>
    </source>
</reference>
<organism evidence="2 3">
    <name type="scientific">Cronobacter muytjensii</name>
    <dbReference type="NCBI Taxonomy" id="413501"/>
    <lineage>
        <taxon>Bacteria</taxon>
        <taxon>Pseudomonadati</taxon>
        <taxon>Pseudomonadota</taxon>
        <taxon>Gammaproteobacteria</taxon>
        <taxon>Enterobacterales</taxon>
        <taxon>Enterobacteriaceae</taxon>
        <taxon>Cronobacter</taxon>
    </lineage>
</organism>